<dbReference type="OrthoDB" id="1770912at2"/>
<reference evidence="2 3" key="1">
    <citation type="submission" date="2015-03" db="EMBL/GenBank/DDBJ databases">
        <title>Genomic characterization of Dehalococcoides mccartyi strain 11a5, an unusal plasmid-containing chloroethene dechlorinator.</title>
        <authorList>
            <person name="Zhao S."/>
            <person name="Ding C."/>
            <person name="He J."/>
        </authorList>
    </citation>
    <scope>NUCLEOTIDE SEQUENCE [LARGE SCALE GENOMIC DNA]</scope>
    <source>
        <strain evidence="2 3">11a5</strain>
    </source>
</reference>
<gene>
    <name evidence="2" type="ORF">Dm11a5_1527</name>
</gene>
<dbReference type="Proteomes" id="UP000076394">
    <property type="component" value="Chromosome"/>
</dbReference>
<feature type="transmembrane region" description="Helical" evidence="1">
    <location>
        <begin position="31"/>
        <end position="52"/>
    </location>
</feature>
<keyword evidence="1" id="KW-0472">Membrane</keyword>
<keyword evidence="1" id="KW-1133">Transmembrane helix</keyword>
<keyword evidence="1" id="KW-0812">Transmembrane</keyword>
<proteinExistence type="predicted"/>
<evidence type="ECO:0000313" key="2">
    <source>
        <dbReference type="EMBL" id="AMU87353.1"/>
    </source>
</evidence>
<dbReference type="EMBL" id="CP011127">
    <property type="protein sequence ID" value="AMU87353.1"/>
    <property type="molecule type" value="Genomic_DNA"/>
</dbReference>
<name>A0A142VBY8_9CHLR</name>
<dbReference type="PATRIC" id="fig|61435.13.peg.1417"/>
<protein>
    <submittedName>
        <fullName evidence="2">Putative membrane protein</fullName>
    </submittedName>
</protein>
<organism evidence="2 3">
    <name type="scientific">Dehalococcoides mccartyi</name>
    <dbReference type="NCBI Taxonomy" id="61435"/>
    <lineage>
        <taxon>Bacteria</taxon>
        <taxon>Bacillati</taxon>
        <taxon>Chloroflexota</taxon>
        <taxon>Dehalococcoidia</taxon>
        <taxon>Dehalococcoidales</taxon>
        <taxon>Dehalococcoidaceae</taxon>
        <taxon>Dehalococcoides</taxon>
    </lineage>
</organism>
<feature type="transmembrane region" description="Helical" evidence="1">
    <location>
        <begin position="64"/>
        <end position="85"/>
    </location>
</feature>
<dbReference type="RefSeq" id="WP_012034223.1">
    <property type="nucleotide sequence ID" value="NZ_AP024514.1"/>
</dbReference>
<sequence>MWLIMTLVAALITTAIWYIKAPDDKYKLGFLSLMFWGASIMWLVDHVIAYLQEGGEFLEINQDAILLGVSVIIFGLLVWEISLLLSDPKGVIKKILAKQ</sequence>
<evidence type="ECO:0000256" key="1">
    <source>
        <dbReference type="SAM" id="Phobius"/>
    </source>
</evidence>
<dbReference type="AlphaFoldDB" id="A0A142VBY8"/>
<accession>A0A142VBY8</accession>
<evidence type="ECO:0000313" key="3">
    <source>
        <dbReference type="Proteomes" id="UP000076394"/>
    </source>
</evidence>